<dbReference type="OrthoDB" id="9810501at2"/>
<dbReference type="InterPro" id="IPR006439">
    <property type="entry name" value="HAD-SF_hydro_IA"/>
</dbReference>
<evidence type="ECO:0000256" key="1">
    <source>
        <dbReference type="ARBA" id="ARBA00022801"/>
    </source>
</evidence>
<sequence>MIRSVVFDVGETLLDDSREFGAWADWIGVPRHTFSAVLGVVTAEGRNNAETFEYFQPGFDLGHERQLREAAGCGESIQDSDLYPDVRPALSALRECGIWVGIAGNQTARAAELLRVLDIPCDSIATSGEWGVAKPDRAFFDRVAQFAQGTRDEILYVGDHRDNDVIPARAAGLKCALIRRGPWGYLWADEVRKQRYADWVVDSLADLVTLVDQRPSGQAFP</sequence>
<comment type="caution">
    <text evidence="2">The sequence shown here is derived from an EMBL/GenBank/DDBJ whole genome shotgun (WGS) entry which is preliminary data.</text>
</comment>
<dbReference type="InterPro" id="IPR023214">
    <property type="entry name" value="HAD_sf"/>
</dbReference>
<dbReference type="Pfam" id="PF00702">
    <property type="entry name" value="Hydrolase"/>
    <property type="match status" value="1"/>
</dbReference>
<evidence type="ECO:0000313" key="2">
    <source>
        <dbReference type="EMBL" id="RJO77941.1"/>
    </source>
</evidence>
<dbReference type="InterPro" id="IPR036412">
    <property type="entry name" value="HAD-like_sf"/>
</dbReference>
<dbReference type="RefSeq" id="WP_120038918.1">
    <property type="nucleotide sequence ID" value="NZ_QZFU01000014.1"/>
</dbReference>
<keyword evidence="3" id="KW-1185">Reference proteome</keyword>
<dbReference type="NCBIfam" id="TIGR01549">
    <property type="entry name" value="HAD-SF-IA-v1"/>
    <property type="match status" value="1"/>
</dbReference>
<name>A0A3A4L5P5_9NOCA</name>
<dbReference type="Proteomes" id="UP000266677">
    <property type="component" value="Unassembled WGS sequence"/>
</dbReference>
<gene>
    <name evidence="2" type="ORF">D5S18_06600</name>
</gene>
<dbReference type="Gene3D" id="3.40.50.1000">
    <property type="entry name" value="HAD superfamily/HAD-like"/>
    <property type="match status" value="1"/>
</dbReference>
<dbReference type="SFLD" id="SFLDG01129">
    <property type="entry name" value="C1.5:_HAD__Beta-PGM__Phosphata"/>
    <property type="match status" value="1"/>
</dbReference>
<accession>A0A3A4L5P5</accession>
<dbReference type="SFLD" id="SFLDS00003">
    <property type="entry name" value="Haloacid_Dehalogenase"/>
    <property type="match status" value="1"/>
</dbReference>
<evidence type="ECO:0000313" key="3">
    <source>
        <dbReference type="Proteomes" id="UP000266677"/>
    </source>
</evidence>
<organism evidence="2 3">
    <name type="scientific">Nocardia panacis</name>
    <dbReference type="NCBI Taxonomy" id="2340916"/>
    <lineage>
        <taxon>Bacteria</taxon>
        <taxon>Bacillati</taxon>
        <taxon>Actinomycetota</taxon>
        <taxon>Actinomycetes</taxon>
        <taxon>Mycobacteriales</taxon>
        <taxon>Nocardiaceae</taxon>
        <taxon>Nocardia</taxon>
    </lineage>
</organism>
<dbReference type="AlphaFoldDB" id="A0A3A4L5P5"/>
<dbReference type="GO" id="GO:0016787">
    <property type="term" value="F:hydrolase activity"/>
    <property type="evidence" value="ECO:0007669"/>
    <property type="project" value="UniProtKB-KW"/>
</dbReference>
<dbReference type="PANTHER" id="PTHR43316">
    <property type="entry name" value="HYDROLASE, HALOACID DELAHOGENASE-RELATED"/>
    <property type="match status" value="1"/>
</dbReference>
<keyword evidence="1 2" id="KW-0378">Hydrolase</keyword>
<dbReference type="InterPro" id="IPR051540">
    <property type="entry name" value="S-2-haloacid_dehalogenase"/>
</dbReference>
<proteinExistence type="predicted"/>
<reference evidence="2 3" key="1">
    <citation type="submission" date="2018-09" db="EMBL/GenBank/DDBJ databases">
        <title>YIM PH21274 draft genome.</title>
        <authorList>
            <person name="Miao C."/>
        </authorList>
    </citation>
    <scope>NUCLEOTIDE SEQUENCE [LARGE SCALE GENOMIC DNA]</scope>
    <source>
        <strain evidence="2 3">YIM PH 21724</strain>
    </source>
</reference>
<dbReference type="SUPFAM" id="SSF56784">
    <property type="entry name" value="HAD-like"/>
    <property type="match status" value="1"/>
</dbReference>
<dbReference type="EMBL" id="QZFU01000014">
    <property type="protein sequence ID" value="RJO77941.1"/>
    <property type="molecule type" value="Genomic_DNA"/>
</dbReference>
<protein>
    <submittedName>
        <fullName evidence="2">HAD family hydrolase</fullName>
    </submittedName>
</protein>